<reference evidence="3 4" key="1">
    <citation type="submission" date="2020-07" db="EMBL/GenBank/DDBJ databases">
        <title>Draft genome and description of Microvirga mediterraneensis Marseille-Q2068 sp. nov.</title>
        <authorList>
            <person name="Boxberger M."/>
        </authorList>
    </citation>
    <scope>NUCLEOTIDE SEQUENCE [LARGE SCALE GENOMIC DNA]</scope>
    <source>
        <strain evidence="3 4">Marseille-Q2068</strain>
    </source>
</reference>
<accession>A0A838BLC2</accession>
<evidence type="ECO:0000259" key="2">
    <source>
        <dbReference type="Pfam" id="PF07885"/>
    </source>
</evidence>
<evidence type="ECO:0000313" key="4">
    <source>
        <dbReference type="Proteomes" id="UP000572984"/>
    </source>
</evidence>
<feature type="transmembrane region" description="Helical" evidence="1">
    <location>
        <begin position="117"/>
        <end position="139"/>
    </location>
</feature>
<dbReference type="SUPFAM" id="SSF81324">
    <property type="entry name" value="Voltage-gated potassium channels"/>
    <property type="match status" value="1"/>
</dbReference>
<gene>
    <name evidence="3" type="ORF">H0S73_09435</name>
</gene>
<feature type="domain" description="Potassium channel" evidence="2">
    <location>
        <begin position="62"/>
        <end position="128"/>
    </location>
</feature>
<feature type="transmembrane region" description="Helical" evidence="1">
    <location>
        <begin position="41"/>
        <end position="66"/>
    </location>
</feature>
<dbReference type="EMBL" id="JACDXJ010000001">
    <property type="protein sequence ID" value="MBA1156347.1"/>
    <property type="molecule type" value="Genomic_DNA"/>
</dbReference>
<keyword evidence="4" id="KW-1185">Reference proteome</keyword>
<comment type="caution">
    <text evidence="3">The sequence shown here is derived from an EMBL/GenBank/DDBJ whole genome shotgun (WGS) entry which is preliminary data.</text>
</comment>
<dbReference type="AlphaFoldDB" id="A0A838BLC2"/>
<evidence type="ECO:0000256" key="1">
    <source>
        <dbReference type="SAM" id="Phobius"/>
    </source>
</evidence>
<keyword evidence="1" id="KW-0472">Membrane</keyword>
<organism evidence="3 4">
    <name type="scientific">Microvirga mediterraneensis</name>
    <dbReference type="NCBI Taxonomy" id="2754695"/>
    <lineage>
        <taxon>Bacteria</taxon>
        <taxon>Pseudomonadati</taxon>
        <taxon>Pseudomonadota</taxon>
        <taxon>Alphaproteobacteria</taxon>
        <taxon>Hyphomicrobiales</taxon>
        <taxon>Methylobacteriaceae</taxon>
        <taxon>Microvirga</taxon>
    </lineage>
</organism>
<dbReference type="Gene3D" id="1.10.287.70">
    <property type="match status" value="1"/>
</dbReference>
<sequence length="144" mass="15810">MIATIALTFTPLMLTVVVHYEALSGLSRILQKSTIQSRPKVLVVVFGVITAHFTEITIYALTYWIADAGLNIGDFGGNRAVNFADYLFFSAETFSTLGIGDIFPLGMMRLIASLESLNGIVLIGWSTSFTYLTMSHYWAGNSLE</sequence>
<protein>
    <recommendedName>
        <fullName evidence="2">Potassium channel domain-containing protein</fullName>
    </recommendedName>
</protein>
<dbReference type="Pfam" id="PF07885">
    <property type="entry name" value="Ion_trans_2"/>
    <property type="match status" value="1"/>
</dbReference>
<keyword evidence="1" id="KW-1133">Transmembrane helix</keyword>
<feature type="transmembrane region" description="Helical" evidence="1">
    <location>
        <begin position="86"/>
        <end position="105"/>
    </location>
</feature>
<name>A0A838BLC2_9HYPH</name>
<dbReference type="InterPro" id="IPR013099">
    <property type="entry name" value="K_chnl_dom"/>
</dbReference>
<dbReference type="Proteomes" id="UP000572984">
    <property type="component" value="Unassembled WGS sequence"/>
</dbReference>
<proteinExistence type="predicted"/>
<keyword evidence="1" id="KW-0812">Transmembrane</keyword>
<evidence type="ECO:0000313" key="3">
    <source>
        <dbReference type="EMBL" id="MBA1156347.1"/>
    </source>
</evidence>